<evidence type="ECO:0000313" key="6">
    <source>
        <dbReference type="EMBL" id="GER49744.1"/>
    </source>
</evidence>
<keyword evidence="2 6" id="KW-0808">Transferase</keyword>
<dbReference type="GO" id="GO:0006400">
    <property type="term" value="P:tRNA modification"/>
    <property type="evidence" value="ECO:0007669"/>
    <property type="project" value="TreeGrafter"/>
</dbReference>
<dbReference type="InterPro" id="IPR027417">
    <property type="entry name" value="P-loop_NTPase"/>
</dbReference>
<evidence type="ECO:0000256" key="4">
    <source>
        <dbReference type="ARBA" id="ARBA00022741"/>
    </source>
</evidence>
<evidence type="ECO:0000256" key="1">
    <source>
        <dbReference type="ARBA" id="ARBA00005842"/>
    </source>
</evidence>
<dbReference type="GO" id="GO:0009691">
    <property type="term" value="P:cytokinin biosynthetic process"/>
    <property type="evidence" value="ECO:0007669"/>
    <property type="project" value="UniProtKB-KW"/>
</dbReference>
<dbReference type="EMBL" id="BKCP01008748">
    <property type="protein sequence ID" value="GER49744.1"/>
    <property type="molecule type" value="Genomic_DNA"/>
</dbReference>
<keyword evidence="4" id="KW-0547">Nucleotide-binding</keyword>
<dbReference type="PANTHER" id="PTHR11088">
    <property type="entry name" value="TRNA DIMETHYLALLYLTRANSFERASE"/>
    <property type="match status" value="1"/>
</dbReference>
<reference evidence="7" key="1">
    <citation type="journal article" date="2019" name="Curr. Biol.">
        <title>Genome Sequence of Striga asiatica Provides Insight into the Evolution of Plant Parasitism.</title>
        <authorList>
            <person name="Yoshida S."/>
            <person name="Kim S."/>
            <person name="Wafula E.K."/>
            <person name="Tanskanen J."/>
            <person name="Kim Y.M."/>
            <person name="Honaas L."/>
            <person name="Yang Z."/>
            <person name="Spallek T."/>
            <person name="Conn C.E."/>
            <person name="Ichihashi Y."/>
            <person name="Cheong K."/>
            <person name="Cui S."/>
            <person name="Der J.P."/>
            <person name="Gundlach H."/>
            <person name="Jiao Y."/>
            <person name="Hori C."/>
            <person name="Ishida J.K."/>
            <person name="Kasahara H."/>
            <person name="Kiba T."/>
            <person name="Kim M.S."/>
            <person name="Koo N."/>
            <person name="Laohavisit A."/>
            <person name="Lee Y.H."/>
            <person name="Lumba S."/>
            <person name="McCourt P."/>
            <person name="Mortimer J.C."/>
            <person name="Mutuku J.M."/>
            <person name="Nomura T."/>
            <person name="Sasaki-Sekimoto Y."/>
            <person name="Seto Y."/>
            <person name="Wang Y."/>
            <person name="Wakatake T."/>
            <person name="Sakakibara H."/>
            <person name="Demura T."/>
            <person name="Yamaguchi S."/>
            <person name="Yoneyama K."/>
            <person name="Manabe R.I."/>
            <person name="Nelson D.C."/>
            <person name="Schulman A.H."/>
            <person name="Timko M.P."/>
            <person name="dePamphilis C.W."/>
            <person name="Choi D."/>
            <person name="Shirasu K."/>
        </authorList>
    </citation>
    <scope>NUCLEOTIDE SEQUENCE [LARGE SCALE GENOMIC DNA]</scope>
    <source>
        <strain evidence="7">cv. UVA1</strain>
    </source>
</reference>
<keyword evidence="5" id="KW-0067">ATP-binding</keyword>
<comment type="similarity">
    <text evidence="1">Belongs to the IPP transferase family.</text>
</comment>
<dbReference type="SUPFAM" id="SSF52540">
    <property type="entry name" value="P-loop containing nucleoside triphosphate hydrolases"/>
    <property type="match status" value="1"/>
</dbReference>
<keyword evidence="7" id="KW-1185">Reference proteome</keyword>
<evidence type="ECO:0000256" key="2">
    <source>
        <dbReference type="ARBA" id="ARBA00022679"/>
    </source>
</evidence>
<dbReference type="GO" id="GO:0005739">
    <property type="term" value="C:mitochondrion"/>
    <property type="evidence" value="ECO:0007669"/>
    <property type="project" value="TreeGrafter"/>
</dbReference>
<dbReference type="Gene3D" id="1.10.287.890">
    <property type="entry name" value="Crystal structure of tRNA isopentenylpyrophosphate transferase (bh2366) domain"/>
    <property type="match status" value="1"/>
</dbReference>
<keyword evidence="3" id="KW-0203">Cytokinin biosynthesis</keyword>
<dbReference type="Gene3D" id="3.40.50.300">
    <property type="entry name" value="P-loop containing nucleotide triphosphate hydrolases"/>
    <property type="match status" value="1"/>
</dbReference>
<name>A0A5A7R032_STRAF</name>
<dbReference type="GO" id="GO:0009824">
    <property type="term" value="F:AMP dimethylallyltransferase activity"/>
    <property type="evidence" value="ECO:0007669"/>
    <property type="project" value="TreeGrafter"/>
</dbReference>
<dbReference type="InterPro" id="IPR018022">
    <property type="entry name" value="IPT"/>
</dbReference>
<protein>
    <submittedName>
        <fullName evidence="6">Adenylate isopentenyltransferase</fullName>
    </submittedName>
</protein>
<dbReference type="HAMAP" id="MF_00185">
    <property type="entry name" value="IPP_trans"/>
    <property type="match status" value="1"/>
</dbReference>
<dbReference type="PANTHER" id="PTHR11088:SF86">
    <property type="entry name" value="ADENYLATE ISOPENTENYLTRANSFERASE 4-RELATED"/>
    <property type="match status" value="1"/>
</dbReference>
<dbReference type="GO" id="GO:0005524">
    <property type="term" value="F:ATP binding"/>
    <property type="evidence" value="ECO:0007669"/>
    <property type="project" value="UniProtKB-KW"/>
</dbReference>
<sequence length="307" mass="33966">MACTDRRPAPRRHRQKVVVIMGATGCGKSKLSVDLASRFFPSSEIINSDKIQIHRGLDVATNKTPASGRRGVPHHLLDVLRPSDHFSAADFRSAAGAAVSRISSRRRLPLVVGGSNSFVYALLARRFSSPDAAEALSGWAGPALCRELRYACCFVWVDVSPPVLEEYLGRRVDEMLEAGMMEELAEYFAGPDAGRGGLGKAIGVPEFKGYFERYGGDWRIDGGDAEKRRAYDEAVRAVKENTCRLAKRQLGKIRRLRDEAGWELIRVDATAAVRAEMDGACRRRVEDAWERDVVGPSVKAVQRFLME</sequence>
<dbReference type="OrthoDB" id="775260at2759"/>
<proteinExistence type="inferred from homology"/>
<organism evidence="6 7">
    <name type="scientific">Striga asiatica</name>
    <name type="common">Asiatic witchweed</name>
    <name type="synonym">Buchnera asiatica</name>
    <dbReference type="NCBI Taxonomy" id="4170"/>
    <lineage>
        <taxon>Eukaryota</taxon>
        <taxon>Viridiplantae</taxon>
        <taxon>Streptophyta</taxon>
        <taxon>Embryophyta</taxon>
        <taxon>Tracheophyta</taxon>
        <taxon>Spermatophyta</taxon>
        <taxon>Magnoliopsida</taxon>
        <taxon>eudicotyledons</taxon>
        <taxon>Gunneridae</taxon>
        <taxon>Pentapetalae</taxon>
        <taxon>asterids</taxon>
        <taxon>lamiids</taxon>
        <taxon>Lamiales</taxon>
        <taxon>Orobanchaceae</taxon>
        <taxon>Buchnereae</taxon>
        <taxon>Striga</taxon>
    </lineage>
</organism>
<dbReference type="AlphaFoldDB" id="A0A5A7R032"/>
<dbReference type="Proteomes" id="UP000325081">
    <property type="component" value="Unassembled WGS sequence"/>
</dbReference>
<evidence type="ECO:0000256" key="3">
    <source>
        <dbReference type="ARBA" id="ARBA00022712"/>
    </source>
</evidence>
<dbReference type="Pfam" id="PF01715">
    <property type="entry name" value="IPPT"/>
    <property type="match status" value="2"/>
</dbReference>
<dbReference type="GO" id="GO:0052381">
    <property type="term" value="F:tRNA dimethylallyltransferase activity"/>
    <property type="evidence" value="ECO:0007669"/>
    <property type="project" value="InterPro"/>
</dbReference>
<comment type="caution">
    <text evidence="6">The sequence shown here is derived from an EMBL/GenBank/DDBJ whole genome shotgun (WGS) entry which is preliminary data.</text>
</comment>
<gene>
    <name evidence="6" type="ORF">STAS_27008</name>
</gene>
<evidence type="ECO:0000256" key="5">
    <source>
        <dbReference type="ARBA" id="ARBA00022840"/>
    </source>
</evidence>
<evidence type="ECO:0000313" key="7">
    <source>
        <dbReference type="Proteomes" id="UP000325081"/>
    </source>
</evidence>
<dbReference type="InterPro" id="IPR039657">
    <property type="entry name" value="Dimethylallyltransferase"/>
</dbReference>
<accession>A0A5A7R032</accession>